<dbReference type="OrthoDB" id="21214at2759"/>
<comment type="caution">
    <text evidence="2">The sequence shown here is derived from an EMBL/GenBank/DDBJ whole genome shotgun (WGS) entry which is preliminary data.</text>
</comment>
<keyword evidence="1" id="KW-0175">Coiled coil</keyword>
<sequence>MAPPTILSIKQNFLNAQTRILSQPVAPSRDWRSANDAAEEARLSEKAVDDALYRLNHAIQQHSRRVYAPQATRHVAEQIDKLYWTSTSDGRDGAGESEVELREGADFTDAATIAALPPAWEDEREVTSQPAEAQRYADLTVRLQELSAQRAEVLERVQRLRRMREMIAPFEGDDNAEGNPMKSIQENLVTRDGEVEKELNKMRMLLARVGDKVARLKDEEREEARLFREVDEVSEGGDVVKGVEAEEKRKVEDLLERAFKRQKGNDGSSSEI</sequence>
<accession>A0A507B939</accession>
<dbReference type="PANTHER" id="PTHR42040">
    <property type="entry name" value="INNER KINETOCHORE SUBUNIT FTA4"/>
    <property type="match status" value="1"/>
</dbReference>
<dbReference type="EMBL" id="SKBQ01000035">
    <property type="protein sequence ID" value="TPX13298.1"/>
    <property type="molecule type" value="Genomic_DNA"/>
</dbReference>
<protein>
    <recommendedName>
        <fullName evidence="4">Kinetochore protein</fullName>
    </recommendedName>
</protein>
<evidence type="ECO:0008006" key="4">
    <source>
        <dbReference type="Google" id="ProtNLM"/>
    </source>
</evidence>
<dbReference type="InParanoid" id="A0A507B939"/>
<proteinExistence type="predicted"/>
<dbReference type="GO" id="GO:0031511">
    <property type="term" value="C:Mis6-Sim4 complex"/>
    <property type="evidence" value="ECO:0007669"/>
    <property type="project" value="InterPro"/>
</dbReference>
<dbReference type="RefSeq" id="XP_030995009.1">
    <property type="nucleotide sequence ID" value="XM_031140885.1"/>
</dbReference>
<organism evidence="2 3">
    <name type="scientific">Thyridium curvatum</name>
    <dbReference type="NCBI Taxonomy" id="1093900"/>
    <lineage>
        <taxon>Eukaryota</taxon>
        <taxon>Fungi</taxon>
        <taxon>Dikarya</taxon>
        <taxon>Ascomycota</taxon>
        <taxon>Pezizomycotina</taxon>
        <taxon>Sordariomycetes</taxon>
        <taxon>Sordariomycetidae</taxon>
        <taxon>Thyridiales</taxon>
        <taxon>Thyridiaceae</taxon>
        <taxon>Thyridium</taxon>
    </lineage>
</organism>
<keyword evidence="3" id="KW-1185">Reference proteome</keyword>
<dbReference type="GeneID" id="41973718"/>
<evidence type="ECO:0000313" key="2">
    <source>
        <dbReference type="EMBL" id="TPX13298.1"/>
    </source>
</evidence>
<dbReference type="STRING" id="1093900.A0A507B939"/>
<dbReference type="PANTHER" id="PTHR42040:SF1">
    <property type="entry name" value="INNER KINETOCHORE SUBUNIT FTA4"/>
    <property type="match status" value="1"/>
</dbReference>
<reference evidence="2 3" key="1">
    <citation type="submission" date="2019-06" db="EMBL/GenBank/DDBJ databases">
        <title>Draft genome sequence of the filamentous fungus Phialemoniopsis curvata isolated from diesel fuel.</title>
        <authorList>
            <person name="Varaljay V.A."/>
            <person name="Lyon W.J."/>
            <person name="Crouch A.L."/>
            <person name="Drake C.E."/>
            <person name="Hollomon J.M."/>
            <person name="Nadeau L.J."/>
            <person name="Nunn H.S."/>
            <person name="Stevenson B.S."/>
            <person name="Bojanowski C.L."/>
            <person name="Crookes-Goodson W.J."/>
        </authorList>
    </citation>
    <scope>NUCLEOTIDE SEQUENCE [LARGE SCALE GENOMIC DNA]</scope>
    <source>
        <strain evidence="2 3">D216</strain>
    </source>
</reference>
<dbReference type="Proteomes" id="UP000319257">
    <property type="component" value="Unassembled WGS sequence"/>
</dbReference>
<evidence type="ECO:0000256" key="1">
    <source>
        <dbReference type="SAM" id="Coils"/>
    </source>
</evidence>
<evidence type="ECO:0000313" key="3">
    <source>
        <dbReference type="Proteomes" id="UP000319257"/>
    </source>
</evidence>
<dbReference type="AlphaFoldDB" id="A0A507B939"/>
<dbReference type="Pfam" id="PF13093">
    <property type="entry name" value="FTA4"/>
    <property type="match status" value="1"/>
</dbReference>
<dbReference type="InterPro" id="IPR025207">
    <property type="entry name" value="Sim4_Fta4"/>
</dbReference>
<gene>
    <name evidence="2" type="ORF">E0L32_006271</name>
</gene>
<name>A0A507B939_9PEZI</name>
<feature type="coiled-coil region" evidence="1">
    <location>
        <begin position="136"/>
        <end position="163"/>
    </location>
</feature>